<reference evidence="1" key="1">
    <citation type="submission" date="2021-01" db="EMBL/GenBank/DDBJ databases">
        <authorList>
            <person name="Corre E."/>
            <person name="Pelletier E."/>
            <person name="Niang G."/>
            <person name="Scheremetjew M."/>
            <person name="Finn R."/>
            <person name="Kale V."/>
            <person name="Holt S."/>
            <person name="Cochrane G."/>
            <person name="Meng A."/>
            <person name="Brown T."/>
            <person name="Cohen L."/>
        </authorList>
    </citation>
    <scope>NUCLEOTIDE SEQUENCE</scope>
    <source>
        <strain evidence="1">SL-175</strain>
    </source>
</reference>
<dbReference type="Gene3D" id="1.25.40.10">
    <property type="entry name" value="Tetratricopeptide repeat domain"/>
    <property type="match status" value="1"/>
</dbReference>
<dbReference type="AlphaFoldDB" id="A0A7S0T3Q7"/>
<gene>
    <name evidence="1" type="ORF">MANT1106_LOCUS22503</name>
</gene>
<accession>A0A7S0T3Q7</accession>
<sequence>MLARPRQETRAVDPAQAAQVMRAANAENMPAQVIGCNMFAYGAGVTQCSGSSRAAEWCTKAAEQGNPTSATMLGELYIQARQARTMRKFKWLLCAVRMETGAKARV</sequence>
<dbReference type="InterPro" id="IPR011990">
    <property type="entry name" value="TPR-like_helical_dom_sf"/>
</dbReference>
<dbReference type="SUPFAM" id="SSF81901">
    <property type="entry name" value="HCP-like"/>
    <property type="match status" value="1"/>
</dbReference>
<dbReference type="EMBL" id="HBFC01037909">
    <property type="protein sequence ID" value="CAD8723287.1"/>
    <property type="molecule type" value="Transcribed_RNA"/>
</dbReference>
<organism evidence="1">
    <name type="scientific">Mantoniella antarctica</name>
    <dbReference type="NCBI Taxonomy" id="81844"/>
    <lineage>
        <taxon>Eukaryota</taxon>
        <taxon>Viridiplantae</taxon>
        <taxon>Chlorophyta</taxon>
        <taxon>Mamiellophyceae</taxon>
        <taxon>Mamiellales</taxon>
        <taxon>Mamiellaceae</taxon>
        <taxon>Mantoniella</taxon>
    </lineage>
</organism>
<proteinExistence type="predicted"/>
<evidence type="ECO:0008006" key="2">
    <source>
        <dbReference type="Google" id="ProtNLM"/>
    </source>
</evidence>
<protein>
    <recommendedName>
        <fullName evidence="2">Sel1 repeat family protein</fullName>
    </recommendedName>
</protein>
<evidence type="ECO:0000313" key="1">
    <source>
        <dbReference type="EMBL" id="CAD8723287.1"/>
    </source>
</evidence>
<name>A0A7S0T3Q7_9CHLO</name>